<organism evidence="14 15">
    <name type="scientific">Cephus cinctus</name>
    <name type="common">Wheat stem sawfly</name>
    <dbReference type="NCBI Taxonomy" id="211228"/>
    <lineage>
        <taxon>Eukaryota</taxon>
        <taxon>Metazoa</taxon>
        <taxon>Ecdysozoa</taxon>
        <taxon>Arthropoda</taxon>
        <taxon>Hexapoda</taxon>
        <taxon>Insecta</taxon>
        <taxon>Pterygota</taxon>
        <taxon>Neoptera</taxon>
        <taxon>Endopterygota</taxon>
        <taxon>Hymenoptera</taxon>
        <taxon>Cephoidea</taxon>
        <taxon>Cephidae</taxon>
        <taxon>Cephus</taxon>
    </lineage>
</organism>
<keyword evidence="8" id="KW-0210">Decarboxylase</keyword>
<accession>A0AAJ7FSI1</accession>
<keyword evidence="9" id="KW-0576">Peroxisome</keyword>
<dbReference type="InterPro" id="IPR017580">
    <property type="entry name" value="OHCU_decarboxylase-1"/>
</dbReference>
<evidence type="ECO:0000256" key="3">
    <source>
        <dbReference type="ARBA" id="ARBA00004275"/>
    </source>
</evidence>
<dbReference type="GO" id="GO:0000255">
    <property type="term" value="P:allantoin metabolic process"/>
    <property type="evidence" value="ECO:0007669"/>
    <property type="project" value="InterPro"/>
</dbReference>
<evidence type="ECO:0000256" key="6">
    <source>
        <dbReference type="ARBA" id="ARBA00012257"/>
    </source>
</evidence>
<keyword evidence="7" id="KW-0659">Purine metabolism</keyword>
<dbReference type="KEGG" id="ccin:107272922"/>
<dbReference type="GeneID" id="107272922"/>
<dbReference type="NCBIfam" id="TIGR03164">
    <property type="entry name" value="UHCUDC"/>
    <property type="match status" value="1"/>
</dbReference>
<dbReference type="Gene3D" id="1.10.3330.10">
    <property type="entry name" value="Oxo-4-hydroxy-4-carboxy-5-ureidoimidazoline decarboxylase"/>
    <property type="match status" value="1"/>
</dbReference>
<evidence type="ECO:0000256" key="5">
    <source>
        <dbReference type="ARBA" id="ARBA00005793"/>
    </source>
</evidence>
<evidence type="ECO:0000256" key="10">
    <source>
        <dbReference type="ARBA" id="ARBA00023239"/>
    </source>
</evidence>
<dbReference type="PANTHER" id="PTHR43466:SF1">
    <property type="entry name" value="2-OXO-4-HYDROXY-4-CARBOXY-5-UREIDOIMIDAZOLINE DECARBOXYLASE-RELATED"/>
    <property type="match status" value="1"/>
</dbReference>
<name>A0AAJ7FSI1_CEPCN</name>
<evidence type="ECO:0000256" key="4">
    <source>
        <dbReference type="ARBA" id="ARBA00004754"/>
    </source>
</evidence>
<dbReference type="InterPro" id="IPR036778">
    <property type="entry name" value="OHCU_decarboxylase_sf"/>
</dbReference>
<comment type="catalytic activity">
    <reaction evidence="1">
        <text>5-hydroxy-2-oxo-4-ureido-2,5-dihydro-1H-imidazole-5-carboxylate + H(+) = (S)-allantoin + CO2</text>
        <dbReference type="Rhea" id="RHEA:26301"/>
        <dbReference type="ChEBI" id="CHEBI:15378"/>
        <dbReference type="ChEBI" id="CHEBI:15678"/>
        <dbReference type="ChEBI" id="CHEBI:16526"/>
        <dbReference type="ChEBI" id="CHEBI:58639"/>
        <dbReference type="EC" id="4.1.1.97"/>
    </reaction>
</comment>
<keyword evidence="10" id="KW-0456">Lyase</keyword>
<evidence type="ECO:0000313" key="15">
    <source>
        <dbReference type="RefSeq" id="XP_015606082.1"/>
    </source>
</evidence>
<evidence type="ECO:0000313" key="14">
    <source>
        <dbReference type="Proteomes" id="UP000694920"/>
    </source>
</evidence>
<keyword evidence="14" id="KW-1185">Reference proteome</keyword>
<dbReference type="SUPFAM" id="SSF158694">
    <property type="entry name" value="UraD-Like"/>
    <property type="match status" value="1"/>
</dbReference>
<comment type="pathway">
    <text evidence="4">Purine metabolism; urate degradation; (S)-allantoin from urate: step 3/3.</text>
</comment>
<evidence type="ECO:0000256" key="9">
    <source>
        <dbReference type="ARBA" id="ARBA00023140"/>
    </source>
</evidence>
<evidence type="ECO:0000256" key="7">
    <source>
        <dbReference type="ARBA" id="ARBA00022631"/>
    </source>
</evidence>
<dbReference type="InterPro" id="IPR018020">
    <property type="entry name" value="OHCU_decarboxylase"/>
</dbReference>
<dbReference type="GO" id="GO:0051997">
    <property type="term" value="F:2-oxo-4-hydroxy-4-carboxy-5-ureidoimidazoline decarboxylase activity"/>
    <property type="evidence" value="ECO:0007669"/>
    <property type="project" value="UniProtKB-EC"/>
</dbReference>
<dbReference type="Proteomes" id="UP000694920">
    <property type="component" value="Unplaced"/>
</dbReference>
<gene>
    <name evidence="15" type="primary">LOC107272922</name>
</gene>
<dbReference type="RefSeq" id="XP_015606082.1">
    <property type="nucleotide sequence ID" value="XM_015750596.2"/>
</dbReference>
<dbReference type="AlphaFoldDB" id="A0AAJ7FSI1"/>
<dbReference type="EC" id="4.1.1.97" evidence="6"/>
<evidence type="ECO:0000256" key="12">
    <source>
        <dbReference type="ARBA" id="ARBA00032116"/>
    </source>
</evidence>
<comment type="function">
    <text evidence="2">Catalyzes the stereoselective decarboxylation of 2-oxo-4-hydroxy-4-carboxy-5-ureidoimidazoline (OHCU) to (S)-allantoin.</text>
</comment>
<sequence length="176" mass="19893">MSAGGILSIAEVNALPLEQFDWLFGNVVEHCPEAARAVVSKRPFVNKEALKKSFDDYLENLDDTGKESVLLKHPDLAGKLAEVGKLTQESSNEQKSAGLDALTKEEKQTLNNYNYLYKEKFQFPFVICARRNKVATIFEGIENRLKNSRTEELNTGINEVKKICRIRIDDLVWSNA</sequence>
<evidence type="ECO:0000256" key="2">
    <source>
        <dbReference type="ARBA" id="ARBA00002506"/>
    </source>
</evidence>
<evidence type="ECO:0000256" key="1">
    <source>
        <dbReference type="ARBA" id="ARBA00001163"/>
    </source>
</evidence>
<evidence type="ECO:0000259" key="13">
    <source>
        <dbReference type="Pfam" id="PF09349"/>
    </source>
</evidence>
<dbReference type="FunFam" id="1.10.3330.10:FF:000001">
    <property type="entry name" value="2-oxo-4-hydroxy-4-carboxy-5-ureidoimidazoline decarboxylase"/>
    <property type="match status" value="1"/>
</dbReference>
<comment type="subcellular location">
    <subcellularLocation>
        <location evidence="3">Peroxisome</location>
    </subcellularLocation>
</comment>
<dbReference type="GO" id="GO:0006144">
    <property type="term" value="P:purine nucleobase metabolic process"/>
    <property type="evidence" value="ECO:0007669"/>
    <property type="project" value="UniProtKB-KW"/>
</dbReference>
<dbReference type="GO" id="GO:0005777">
    <property type="term" value="C:peroxisome"/>
    <property type="evidence" value="ECO:0007669"/>
    <property type="project" value="UniProtKB-SubCell"/>
</dbReference>
<dbReference type="PANTHER" id="PTHR43466">
    <property type="entry name" value="2-OXO-4-HYDROXY-4-CARBOXY-5-UREIDOIMIDAZOLINE DECARBOXYLASE-RELATED"/>
    <property type="match status" value="1"/>
</dbReference>
<dbReference type="Pfam" id="PF09349">
    <property type="entry name" value="OHCU_decarbox"/>
    <property type="match status" value="1"/>
</dbReference>
<reference evidence="15" key="1">
    <citation type="submission" date="2025-08" db="UniProtKB">
        <authorList>
            <consortium name="RefSeq"/>
        </authorList>
    </citation>
    <scope>IDENTIFICATION</scope>
</reference>
<dbReference type="GO" id="GO:0019628">
    <property type="term" value="P:urate catabolic process"/>
    <property type="evidence" value="ECO:0007669"/>
    <property type="project" value="TreeGrafter"/>
</dbReference>
<proteinExistence type="inferred from homology"/>
<protein>
    <recommendedName>
        <fullName evidence="6">2-oxo-4-hydroxy-4-carboxy-5-ureidoimidazoline decarboxylase</fullName>
        <ecNumber evidence="6">4.1.1.97</ecNumber>
    </recommendedName>
    <alternativeName>
        <fullName evidence="12">Parahox neighbor</fullName>
    </alternativeName>
    <alternativeName>
        <fullName evidence="11">Ureidoimidazoline (2-oxo-4-hydroxy-4-carboxy-5-) decarboxylase</fullName>
    </alternativeName>
</protein>
<evidence type="ECO:0000256" key="8">
    <source>
        <dbReference type="ARBA" id="ARBA00022793"/>
    </source>
</evidence>
<comment type="similarity">
    <text evidence="5">Belongs to the OHCU decarboxylase family.</text>
</comment>
<evidence type="ECO:0000256" key="11">
    <source>
        <dbReference type="ARBA" id="ARBA00030624"/>
    </source>
</evidence>
<feature type="domain" description="Oxo-4-hydroxy-4-carboxy-5-ureidoimidazoline decarboxylase" evidence="13">
    <location>
        <begin position="13"/>
        <end position="168"/>
    </location>
</feature>